<feature type="region of interest" description="Disordered" evidence="6">
    <location>
        <begin position="285"/>
        <end position="328"/>
    </location>
</feature>
<name>A0AAN8XE16_HALRR</name>
<gene>
    <name evidence="8" type="ORF">SK128_024092</name>
</gene>
<feature type="region of interest" description="Disordered" evidence="6">
    <location>
        <begin position="436"/>
        <end position="467"/>
    </location>
</feature>
<feature type="region of interest" description="Disordered" evidence="6">
    <location>
        <begin position="58"/>
        <end position="122"/>
    </location>
</feature>
<sequence>MEALPDGEVLEGDSQIIGLIGGEDLSMVDTSMLQNDAMMGFVGDDDEALSVAFSNTFSNASSTTTPSSAPRPPPSSMSFSNVSSHSTTAPSSYSTSSSYTTHSSVHGERGDCGNSSDVIELSGHQHPLSSSLLLTQQHPHHHPHTPPQHLNIHSVQQHHPLHIHPRDPTSQPQTTQHPLDTSNYYHHEPVPVSPGRVQGGSQGNFSLGGGFSPYMSPVTLQAPHGNSVPDSRAVYRPEIKSEPSPVESYISMKSEPHDEFGESAEPVPALSPSVSYNPHPSNVVGGGGRGISAVPYSHHGAPPAPSPSGMPSIEGNGTPSPVPPYMYSTPHSAASPYLLELAPLTRSQHHTSPSSQQQQQQQQQQQHSQPSPSSAHANGLSSSFEGTIPEMRSLSLGFYEHSPLPQEDGRQVSTQGTHMMYLPASHSNLKNRMKMSRKKLTPSPLNGEDSSGHKQLDQASNIDSDEDNLIIDTSITGEGYECGECGMVCRTRGGLRKHLATEHQPDEPEPAEIVPKQYSCTMPLCNFSTVKRDSYDLHIASHIADGWTPTGKKRHNKNPLQRHRYNKEELVCPLCEYSCTVEKAFRKHLKFHETGQCDLSKFSCCICGKDRPTESEMKKHMKKHRLDKYYRCDICKFQTVQLKKLIQHRRMHTGEKPHLCPFCPYRAARRDNLRSHVRRMHKRENMYGDTFTPRPVLLAEADIQDHTGKTGEEELQQQQHEPHQHQEHDVHLHQQHDQQQQHHHHAHQHHHSHHSHIPHAHQQPQIAGMSMVGGPPPPPLHHHHSQHHP</sequence>
<evidence type="ECO:0000256" key="1">
    <source>
        <dbReference type="ARBA" id="ARBA00022723"/>
    </source>
</evidence>
<reference evidence="8 9" key="1">
    <citation type="submission" date="2023-11" db="EMBL/GenBank/DDBJ databases">
        <title>Halocaridina rubra genome assembly.</title>
        <authorList>
            <person name="Smith C."/>
        </authorList>
    </citation>
    <scope>NUCLEOTIDE SEQUENCE [LARGE SCALE GENOMIC DNA]</scope>
    <source>
        <strain evidence="8">EP-1</strain>
        <tissue evidence="8">Whole</tissue>
    </source>
</reference>
<feature type="compositionally biased region" description="Basic residues" evidence="6">
    <location>
        <begin position="780"/>
        <end position="789"/>
    </location>
</feature>
<evidence type="ECO:0000313" key="9">
    <source>
        <dbReference type="Proteomes" id="UP001381693"/>
    </source>
</evidence>
<evidence type="ECO:0000259" key="7">
    <source>
        <dbReference type="PROSITE" id="PS50157"/>
    </source>
</evidence>
<feature type="domain" description="C2H2-type" evidence="7">
    <location>
        <begin position="658"/>
        <end position="686"/>
    </location>
</feature>
<dbReference type="PROSITE" id="PS50157">
    <property type="entry name" value="ZINC_FINGER_C2H2_2"/>
    <property type="match status" value="4"/>
</dbReference>
<keyword evidence="4" id="KW-0862">Zinc</keyword>
<feature type="compositionally biased region" description="Low complexity" evidence="6">
    <location>
        <begin position="350"/>
        <end position="374"/>
    </location>
</feature>
<feature type="region of interest" description="Disordered" evidence="6">
    <location>
        <begin position="157"/>
        <end position="205"/>
    </location>
</feature>
<feature type="compositionally biased region" description="Low complexity" evidence="6">
    <location>
        <begin position="58"/>
        <end position="68"/>
    </location>
</feature>
<keyword evidence="2" id="KW-0677">Repeat</keyword>
<dbReference type="AlphaFoldDB" id="A0AAN8XE16"/>
<dbReference type="Pfam" id="PF00096">
    <property type="entry name" value="zf-C2H2"/>
    <property type="match status" value="1"/>
</dbReference>
<feature type="compositionally biased region" description="Low complexity" evidence="6">
    <location>
        <begin position="76"/>
        <end position="104"/>
    </location>
</feature>
<dbReference type="SMART" id="SM00355">
    <property type="entry name" value="ZnF_C2H2"/>
    <property type="match status" value="6"/>
</dbReference>
<evidence type="ECO:0000256" key="5">
    <source>
        <dbReference type="PROSITE-ProRule" id="PRU00042"/>
    </source>
</evidence>
<feature type="region of interest" description="Disordered" evidence="6">
    <location>
        <begin position="346"/>
        <end position="385"/>
    </location>
</feature>
<dbReference type="Gene3D" id="3.30.160.60">
    <property type="entry name" value="Classic Zinc Finger"/>
    <property type="match status" value="4"/>
</dbReference>
<dbReference type="PANTHER" id="PTHR24379:SF121">
    <property type="entry name" value="C2H2-TYPE DOMAIN-CONTAINING PROTEIN"/>
    <property type="match status" value="1"/>
</dbReference>
<organism evidence="8 9">
    <name type="scientific">Halocaridina rubra</name>
    <name type="common">Hawaiian red shrimp</name>
    <dbReference type="NCBI Taxonomy" id="373956"/>
    <lineage>
        <taxon>Eukaryota</taxon>
        <taxon>Metazoa</taxon>
        <taxon>Ecdysozoa</taxon>
        <taxon>Arthropoda</taxon>
        <taxon>Crustacea</taxon>
        <taxon>Multicrustacea</taxon>
        <taxon>Malacostraca</taxon>
        <taxon>Eumalacostraca</taxon>
        <taxon>Eucarida</taxon>
        <taxon>Decapoda</taxon>
        <taxon>Pleocyemata</taxon>
        <taxon>Caridea</taxon>
        <taxon>Atyoidea</taxon>
        <taxon>Atyidae</taxon>
        <taxon>Halocaridina</taxon>
    </lineage>
</organism>
<feature type="compositionally biased region" description="Basic and acidic residues" evidence="6">
    <location>
        <begin position="720"/>
        <end position="740"/>
    </location>
</feature>
<evidence type="ECO:0000256" key="6">
    <source>
        <dbReference type="SAM" id="MobiDB-lite"/>
    </source>
</evidence>
<keyword evidence="9" id="KW-1185">Reference proteome</keyword>
<protein>
    <recommendedName>
        <fullName evidence="7">C2H2-type domain-containing protein</fullName>
    </recommendedName>
</protein>
<accession>A0AAN8XE16</accession>
<dbReference type="PROSITE" id="PS00028">
    <property type="entry name" value="ZINC_FINGER_C2H2_1"/>
    <property type="match status" value="1"/>
</dbReference>
<dbReference type="InterPro" id="IPR036236">
    <property type="entry name" value="Znf_C2H2_sf"/>
</dbReference>
<dbReference type="GO" id="GO:0008270">
    <property type="term" value="F:zinc ion binding"/>
    <property type="evidence" value="ECO:0007669"/>
    <property type="project" value="UniProtKB-KW"/>
</dbReference>
<dbReference type="PANTHER" id="PTHR24379">
    <property type="entry name" value="KRAB AND ZINC FINGER DOMAIN-CONTAINING"/>
    <property type="match status" value="1"/>
</dbReference>
<feature type="domain" description="C2H2-type" evidence="7">
    <location>
        <begin position="602"/>
        <end position="629"/>
    </location>
</feature>
<proteinExistence type="predicted"/>
<evidence type="ECO:0000256" key="4">
    <source>
        <dbReference type="ARBA" id="ARBA00022833"/>
    </source>
</evidence>
<feature type="compositionally biased region" description="Basic residues" evidence="6">
    <location>
        <begin position="741"/>
        <end position="759"/>
    </location>
</feature>
<feature type="domain" description="C2H2-type" evidence="7">
    <location>
        <begin position="630"/>
        <end position="657"/>
    </location>
</feature>
<dbReference type="InterPro" id="IPR013087">
    <property type="entry name" value="Znf_C2H2_type"/>
</dbReference>
<evidence type="ECO:0000313" key="8">
    <source>
        <dbReference type="EMBL" id="KAK7082426.1"/>
    </source>
</evidence>
<dbReference type="SUPFAM" id="SSF57667">
    <property type="entry name" value="beta-beta-alpha zinc fingers"/>
    <property type="match status" value="1"/>
</dbReference>
<dbReference type="Proteomes" id="UP001381693">
    <property type="component" value="Unassembled WGS sequence"/>
</dbReference>
<feature type="domain" description="C2H2-type" evidence="7">
    <location>
        <begin position="480"/>
        <end position="508"/>
    </location>
</feature>
<evidence type="ECO:0000256" key="3">
    <source>
        <dbReference type="ARBA" id="ARBA00022771"/>
    </source>
</evidence>
<keyword evidence="3 5" id="KW-0863">Zinc-finger</keyword>
<feature type="compositionally biased region" description="Polar residues" evidence="6">
    <location>
        <begin position="168"/>
        <end position="184"/>
    </location>
</feature>
<dbReference type="EMBL" id="JAXCGZ010004028">
    <property type="protein sequence ID" value="KAK7082426.1"/>
    <property type="molecule type" value="Genomic_DNA"/>
</dbReference>
<feature type="compositionally biased region" description="Polar residues" evidence="6">
    <location>
        <begin position="375"/>
        <end position="385"/>
    </location>
</feature>
<keyword evidence="1" id="KW-0479">Metal-binding</keyword>
<comment type="caution">
    <text evidence="8">The sequence shown here is derived from an EMBL/GenBank/DDBJ whole genome shotgun (WGS) entry which is preliminary data.</text>
</comment>
<evidence type="ECO:0000256" key="2">
    <source>
        <dbReference type="ARBA" id="ARBA00022737"/>
    </source>
</evidence>
<feature type="region of interest" description="Disordered" evidence="6">
    <location>
        <begin position="710"/>
        <end position="789"/>
    </location>
</feature>
<feature type="non-terminal residue" evidence="8">
    <location>
        <position position="789"/>
    </location>
</feature>